<evidence type="ECO:0000313" key="15">
    <source>
        <dbReference type="EMBL" id="CAF3930163.1"/>
    </source>
</evidence>
<dbReference type="Pfam" id="PF07147">
    <property type="entry name" value="PDCD9"/>
    <property type="match status" value="1"/>
</dbReference>
<dbReference type="GO" id="GO:1990904">
    <property type="term" value="C:ribonucleoprotein complex"/>
    <property type="evidence" value="ECO:0007669"/>
    <property type="project" value="UniProtKB-KW"/>
</dbReference>
<evidence type="ECO:0000313" key="12">
    <source>
        <dbReference type="EMBL" id="CAF0957356.1"/>
    </source>
</evidence>
<evidence type="ECO:0000256" key="7">
    <source>
        <dbReference type="ARBA" id="ARBA00022980"/>
    </source>
</evidence>
<dbReference type="OrthoDB" id="6041973at2759"/>
<dbReference type="GO" id="GO:0005739">
    <property type="term" value="C:mitochondrion"/>
    <property type="evidence" value="ECO:0007669"/>
    <property type="project" value="UniProtKB-SubCell"/>
</dbReference>
<reference evidence="13" key="1">
    <citation type="submission" date="2021-02" db="EMBL/GenBank/DDBJ databases">
        <authorList>
            <person name="Nowell W R."/>
        </authorList>
    </citation>
    <scope>NUCLEOTIDE SEQUENCE</scope>
</reference>
<comment type="caution">
    <text evidence="13">The sequence shown here is derived from an EMBL/GenBank/DDBJ whole genome shotgun (WGS) entry which is preliminary data.</text>
</comment>
<evidence type="ECO:0000313" key="13">
    <source>
        <dbReference type="EMBL" id="CAF1166561.1"/>
    </source>
</evidence>
<dbReference type="GO" id="GO:0008097">
    <property type="term" value="F:5S rRNA binding"/>
    <property type="evidence" value="ECO:0007669"/>
    <property type="project" value="TreeGrafter"/>
</dbReference>
<dbReference type="InterPro" id="IPR010793">
    <property type="entry name" value="Ribosomal_mL37/mL65"/>
</dbReference>
<dbReference type="AlphaFoldDB" id="A0A814TUU3"/>
<comment type="subcellular location">
    <subcellularLocation>
        <location evidence="1">Mitochondrion</location>
    </subcellularLocation>
    <subcellularLocation>
        <location evidence="2">Nucleus</location>
        <location evidence="2">Nucleolus</location>
    </subcellularLocation>
    <subcellularLocation>
        <location evidence="3">Nucleus</location>
        <location evidence="3">Nucleoplasm</location>
    </subcellularLocation>
</comment>
<proteinExistence type="inferred from homology"/>
<evidence type="ECO:0000256" key="4">
    <source>
        <dbReference type="ARBA" id="ARBA00008838"/>
    </source>
</evidence>
<gene>
    <name evidence="13" type="ORF">GPM918_LOCUS21956</name>
    <name evidence="12" type="ORF">OVA965_LOCUS12452</name>
    <name evidence="15" type="ORF">SRO942_LOCUS21952</name>
    <name evidence="14" type="ORF">TMI583_LOCUS12456</name>
</gene>
<dbReference type="Proteomes" id="UP000663829">
    <property type="component" value="Unassembled WGS sequence"/>
</dbReference>
<dbReference type="EMBL" id="CAJNOQ010007377">
    <property type="protein sequence ID" value="CAF1166561.1"/>
    <property type="molecule type" value="Genomic_DNA"/>
</dbReference>
<dbReference type="GO" id="GO:0006412">
    <property type="term" value="P:translation"/>
    <property type="evidence" value="ECO:0007669"/>
    <property type="project" value="InterPro"/>
</dbReference>
<dbReference type="EMBL" id="CAJOBA010005015">
    <property type="protein sequence ID" value="CAF3730426.1"/>
    <property type="molecule type" value="Genomic_DNA"/>
</dbReference>
<evidence type="ECO:0000313" key="14">
    <source>
        <dbReference type="EMBL" id="CAF3730426.1"/>
    </source>
</evidence>
<keyword evidence="9" id="KW-0539">Nucleus</keyword>
<evidence type="ECO:0000256" key="9">
    <source>
        <dbReference type="ARBA" id="ARBA00023242"/>
    </source>
</evidence>
<organism evidence="13 16">
    <name type="scientific">Didymodactylos carnosus</name>
    <dbReference type="NCBI Taxonomy" id="1234261"/>
    <lineage>
        <taxon>Eukaryota</taxon>
        <taxon>Metazoa</taxon>
        <taxon>Spiralia</taxon>
        <taxon>Gnathifera</taxon>
        <taxon>Rotifera</taxon>
        <taxon>Eurotatoria</taxon>
        <taxon>Bdelloidea</taxon>
        <taxon>Philodinida</taxon>
        <taxon>Philodinidae</taxon>
        <taxon>Didymodactylos</taxon>
    </lineage>
</organism>
<sequence>MGRRVAKHVMRNKKKYWKKIPVDDIEDYLEDVRIQEITGGIRSEQPDQFLYHIDTERPLGSDLIPQSTVIPSSTKRRALDLSNLNSYKLLKPHSNVAPPSKDSYQMKNPASKKTKRLVENLKLSNERKMRTKKYRQAQKQRLEASEEQALAKAEAIATDDPHVTTQYDIWEAKDLKKETTKALVGENMANFIDQVTKTYDWKVPEHHTKKPSAIPAVNLPEPGASYNPSYDEHQELLQKALTIEIIKEKKEKKLHNQMAAKFPESAVAPTRETWLKEMSSGLFDENWDDIEDKSEVIATKSVSVGKPIIDETKTKKQRRKERERKGEELKRKTEKEKNIREHSLFRLKNIKKEIDESEKQFLAKKLERKNQKTLDLKFNTKRFGPYKYEEADIDFNLSDEINGSLRNLKAEGNLLHDRFKSLQKRNIIESRVRAKQTKQKLKHKLIMNTVQTAVLTTGCKKFSLKYLSCYFIINRYKHRLNHPGVHIEHGIQYPTPLKLPDEYSDRPLYPPIKPKYPPGSWGTMDPKKAWMHYEWGEKHYKCLKSVKERLTVMAYMNMKCQFDKLDVEQIDSKLIWMLTGRSIAARSLPFYKHITRTHVTNELPKFYENYDVENLLNFIKPILIERILSEELYQKPYTPIEQIYDSGAYVVQSIAEEEQLKKDEEKTRKVLSKIIRTVVNVLAEDKPYLRQALIGSDVPIEAWWSQSLNGEVYGKAKWHYDQNTTSFQFRDKAAIQVKTDKPLRSIVDPDSSLCQTPIPNCIYHPPAFKVFTDRYLPSQIPGHWHGEGHDFNLLTIYSMDSIYKHDSYFGEDEILTSLMSWIVNASHAELLAQAYYLGFSMWREPTYPLIAQTILTNRRQWIFGVYQLNTTSHYKDLDAQTTSNVCWVSPLMNLYDRIENGQLINFNDDVLRQLLRCILNEPIMNPEWNLRPYVEDISNLDDRYQKFIRNMYELVKLEKQDNRLHHRWAKLTRDTSTFHHRYGMMTTLFKDIVWDNYPREWYGRILERIERKITRPTFKDYDLLTPITV</sequence>
<dbReference type="Proteomes" id="UP000681722">
    <property type="component" value="Unassembled WGS sequence"/>
</dbReference>
<dbReference type="GO" id="GO:0003735">
    <property type="term" value="F:structural constituent of ribosome"/>
    <property type="evidence" value="ECO:0007669"/>
    <property type="project" value="InterPro"/>
</dbReference>
<dbReference type="Proteomes" id="UP000682733">
    <property type="component" value="Unassembled WGS sequence"/>
</dbReference>
<dbReference type="EMBL" id="CAJNOK010005010">
    <property type="protein sequence ID" value="CAF0957356.1"/>
    <property type="molecule type" value="Genomic_DNA"/>
</dbReference>
<dbReference type="GO" id="GO:0005840">
    <property type="term" value="C:ribosome"/>
    <property type="evidence" value="ECO:0007669"/>
    <property type="project" value="UniProtKB-KW"/>
</dbReference>
<evidence type="ECO:0000256" key="6">
    <source>
        <dbReference type="ARBA" id="ARBA00022517"/>
    </source>
</evidence>
<dbReference type="PANTHER" id="PTHR14211">
    <property type="entry name" value="GLIOMA SUPPRESSOR CANDIDATE REGION GENE 2"/>
    <property type="match status" value="1"/>
</dbReference>
<evidence type="ECO:0000256" key="10">
    <source>
        <dbReference type="ARBA" id="ARBA00023274"/>
    </source>
</evidence>
<evidence type="ECO:0000313" key="16">
    <source>
        <dbReference type="Proteomes" id="UP000663829"/>
    </source>
</evidence>
<dbReference type="InterPro" id="IPR011687">
    <property type="entry name" value="Nop53/GLTSCR2"/>
</dbReference>
<dbReference type="GO" id="GO:0005654">
    <property type="term" value="C:nucleoplasm"/>
    <property type="evidence" value="ECO:0007669"/>
    <property type="project" value="UniProtKB-SubCell"/>
</dbReference>
<comment type="similarity">
    <text evidence="4">Belongs to the NOP53 family.</text>
</comment>
<evidence type="ECO:0000256" key="3">
    <source>
        <dbReference type="ARBA" id="ARBA00004642"/>
    </source>
</evidence>
<dbReference type="Proteomes" id="UP000677228">
    <property type="component" value="Unassembled WGS sequence"/>
</dbReference>
<dbReference type="GO" id="GO:0000027">
    <property type="term" value="P:ribosomal large subunit assembly"/>
    <property type="evidence" value="ECO:0007669"/>
    <property type="project" value="TreeGrafter"/>
</dbReference>
<dbReference type="GO" id="GO:0005730">
    <property type="term" value="C:nucleolus"/>
    <property type="evidence" value="ECO:0007669"/>
    <property type="project" value="UniProtKB-SubCell"/>
</dbReference>
<feature type="region of interest" description="Disordered" evidence="11">
    <location>
        <begin position="90"/>
        <end position="113"/>
    </location>
</feature>
<dbReference type="Pfam" id="PF07767">
    <property type="entry name" value="Nop53"/>
    <property type="match status" value="1"/>
</dbReference>
<keyword evidence="7" id="KW-0689">Ribosomal protein</keyword>
<keyword evidence="6" id="KW-0690">Ribosome biogenesis</keyword>
<keyword evidence="10" id="KW-0687">Ribonucleoprotein</keyword>
<accession>A0A814TUU3</accession>
<feature type="compositionally biased region" description="Basic and acidic residues" evidence="11">
    <location>
        <begin position="323"/>
        <end position="335"/>
    </location>
</feature>
<keyword evidence="8" id="KW-0496">Mitochondrion</keyword>
<evidence type="ECO:0000256" key="8">
    <source>
        <dbReference type="ARBA" id="ARBA00023128"/>
    </source>
</evidence>
<evidence type="ECO:0000256" key="2">
    <source>
        <dbReference type="ARBA" id="ARBA00004604"/>
    </source>
</evidence>
<dbReference type="PANTHER" id="PTHR14211:SF7">
    <property type="entry name" value="RIBOSOME BIOGENESIS PROTEIN NOP53"/>
    <property type="match status" value="1"/>
</dbReference>
<keyword evidence="16" id="KW-1185">Reference proteome</keyword>
<dbReference type="EMBL" id="CAJOBC010007375">
    <property type="protein sequence ID" value="CAF3930163.1"/>
    <property type="molecule type" value="Genomic_DNA"/>
</dbReference>
<name>A0A814TUU3_9BILA</name>
<protein>
    <recommendedName>
        <fullName evidence="5">Ribosome biogenesis protein NOP53</fullName>
    </recommendedName>
</protein>
<evidence type="ECO:0000256" key="5">
    <source>
        <dbReference type="ARBA" id="ARBA00018339"/>
    </source>
</evidence>
<dbReference type="GO" id="GO:0006364">
    <property type="term" value="P:rRNA processing"/>
    <property type="evidence" value="ECO:0007669"/>
    <property type="project" value="TreeGrafter"/>
</dbReference>
<evidence type="ECO:0000256" key="11">
    <source>
        <dbReference type="SAM" id="MobiDB-lite"/>
    </source>
</evidence>
<feature type="region of interest" description="Disordered" evidence="11">
    <location>
        <begin position="308"/>
        <end position="335"/>
    </location>
</feature>
<evidence type="ECO:0000256" key="1">
    <source>
        <dbReference type="ARBA" id="ARBA00004173"/>
    </source>
</evidence>